<comment type="similarity">
    <text evidence="1 2">Belongs to the enoyl-CoA hydratase/isomerase family.</text>
</comment>
<dbReference type="SUPFAM" id="SSF52096">
    <property type="entry name" value="ClpP/crotonase"/>
    <property type="match status" value="1"/>
</dbReference>
<evidence type="ECO:0000313" key="4">
    <source>
        <dbReference type="Proteomes" id="UP001629214"/>
    </source>
</evidence>
<accession>A0ABW8ZF01</accession>
<evidence type="ECO:0000256" key="2">
    <source>
        <dbReference type="RuleBase" id="RU003707"/>
    </source>
</evidence>
<dbReference type="InterPro" id="IPR001753">
    <property type="entry name" value="Enoyl-CoA_hydra/iso"/>
</dbReference>
<dbReference type="RefSeq" id="WP_408170292.1">
    <property type="nucleotide sequence ID" value="NZ_JAQQFR010000019.1"/>
</dbReference>
<comment type="caution">
    <text evidence="3">The sequence shown here is derived from an EMBL/GenBank/DDBJ whole genome shotgun (WGS) entry which is preliminary data.</text>
</comment>
<dbReference type="InterPro" id="IPR014748">
    <property type="entry name" value="Enoyl-CoA_hydra_C"/>
</dbReference>
<protein>
    <submittedName>
        <fullName evidence="3">Enoyl-CoA hydratase-related protein</fullName>
    </submittedName>
</protein>
<dbReference type="Proteomes" id="UP001629214">
    <property type="component" value="Unassembled WGS sequence"/>
</dbReference>
<sequence length="257" mass="27735">MEAIVTVEHTDAIAWVSMNQPERRNALTPEMRDALIDAFERLAENADCRAVILGGSDRSFCAGGDLSSLPSGDTLASRKRMAQAHRLLRLITELSKPVVAAVDGTAFGAGMSLALACDYVVCSERARFCTAFSNVGLMADMGLLWSLPQRVSAGQVRRLLFTSAVVDGDEALRLGLADQLVTSEELHQSALDIATQFTGAPPLSVALTKAALTRMPAPLQNVMGLELDGQSQLFSSADFTEGRYAFLEKRRPQFQGR</sequence>
<evidence type="ECO:0000256" key="1">
    <source>
        <dbReference type="ARBA" id="ARBA00005254"/>
    </source>
</evidence>
<dbReference type="InterPro" id="IPR029045">
    <property type="entry name" value="ClpP/crotonase-like_dom_sf"/>
</dbReference>
<organism evidence="3 4">
    <name type="scientific">Herbaspirillum rhizosphaerae</name>
    <dbReference type="NCBI Taxonomy" id="346179"/>
    <lineage>
        <taxon>Bacteria</taxon>
        <taxon>Pseudomonadati</taxon>
        <taxon>Pseudomonadota</taxon>
        <taxon>Betaproteobacteria</taxon>
        <taxon>Burkholderiales</taxon>
        <taxon>Oxalobacteraceae</taxon>
        <taxon>Herbaspirillum</taxon>
    </lineage>
</organism>
<dbReference type="EMBL" id="JAQQFR010000019">
    <property type="protein sequence ID" value="MFL9881135.1"/>
    <property type="molecule type" value="Genomic_DNA"/>
</dbReference>
<evidence type="ECO:0000313" key="3">
    <source>
        <dbReference type="EMBL" id="MFL9881135.1"/>
    </source>
</evidence>
<dbReference type="PROSITE" id="PS00166">
    <property type="entry name" value="ENOYL_COA_HYDRATASE"/>
    <property type="match status" value="1"/>
</dbReference>
<dbReference type="Pfam" id="PF00378">
    <property type="entry name" value="ECH_1"/>
    <property type="match status" value="1"/>
</dbReference>
<dbReference type="Gene3D" id="1.10.12.10">
    <property type="entry name" value="Lyase 2-enoyl-coa Hydratase, Chain A, domain 2"/>
    <property type="match status" value="1"/>
</dbReference>
<dbReference type="CDD" id="cd06558">
    <property type="entry name" value="crotonase-like"/>
    <property type="match status" value="1"/>
</dbReference>
<dbReference type="InterPro" id="IPR018376">
    <property type="entry name" value="Enoyl-CoA_hyd/isom_CS"/>
</dbReference>
<keyword evidence="4" id="KW-1185">Reference proteome</keyword>
<reference evidence="3 4" key="1">
    <citation type="journal article" date="2024" name="Chem. Sci.">
        <title>Discovery of megapolipeptins by genome mining of a Burkholderiales bacteria collection.</title>
        <authorList>
            <person name="Paulo B.S."/>
            <person name="Recchia M.J.J."/>
            <person name="Lee S."/>
            <person name="Fergusson C.H."/>
            <person name="Romanowski S.B."/>
            <person name="Hernandez A."/>
            <person name="Krull N."/>
            <person name="Liu D.Y."/>
            <person name="Cavanagh H."/>
            <person name="Bos A."/>
            <person name="Gray C.A."/>
            <person name="Murphy B.T."/>
            <person name="Linington R.G."/>
            <person name="Eustaquio A.S."/>
        </authorList>
    </citation>
    <scope>NUCLEOTIDE SEQUENCE [LARGE SCALE GENOMIC DNA]</scope>
    <source>
        <strain evidence="3 4">RL21-008-BIB-B</strain>
    </source>
</reference>
<proteinExistence type="inferred from homology"/>
<dbReference type="PANTHER" id="PTHR43459">
    <property type="entry name" value="ENOYL-COA HYDRATASE"/>
    <property type="match status" value="1"/>
</dbReference>
<dbReference type="Gene3D" id="3.90.226.10">
    <property type="entry name" value="2-enoyl-CoA Hydratase, Chain A, domain 1"/>
    <property type="match status" value="1"/>
</dbReference>
<gene>
    <name evidence="3" type="ORF">PQR63_22245</name>
</gene>
<name>A0ABW8ZF01_9BURK</name>
<dbReference type="PANTHER" id="PTHR43459:SF1">
    <property type="entry name" value="EG:BACN32G11.4 PROTEIN"/>
    <property type="match status" value="1"/>
</dbReference>